<dbReference type="Proteomes" id="UP000294535">
    <property type="component" value="Unassembled WGS sequence"/>
</dbReference>
<dbReference type="PANTHER" id="PTHR10556:SF43">
    <property type="entry name" value="STEROID 5-ALPHA-REDUCTASE DET2"/>
    <property type="match status" value="1"/>
</dbReference>
<dbReference type="OrthoDB" id="4688552at2"/>
<name>A0A4R6T7A7_9BACT</name>
<keyword evidence="4" id="KW-0560">Oxidoreductase</keyword>
<evidence type="ECO:0000256" key="4">
    <source>
        <dbReference type="ARBA" id="ARBA00023002"/>
    </source>
</evidence>
<dbReference type="PANTHER" id="PTHR10556">
    <property type="entry name" value="3-OXO-5-ALPHA-STEROID 4-DEHYDROGENASE"/>
    <property type="match status" value="1"/>
</dbReference>
<evidence type="ECO:0000313" key="9">
    <source>
        <dbReference type="Proteomes" id="UP000294535"/>
    </source>
</evidence>
<reference evidence="8 9" key="1">
    <citation type="submission" date="2019-03" db="EMBL/GenBank/DDBJ databases">
        <title>Genomic Encyclopedia of Type Strains, Phase III (KMG-III): the genomes of soil and plant-associated and newly described type strains.</title>
        <authorList>
            <person name="Whitman W."/>
        </authorList>
    </citation>
    <scope>NUCLEOTIDE SEQUENCE [LARGE SCALE GENOMIC DNA]</scope>
    <source>
        <strain evidence="8 9">CECT 8446</strain>
    </source>
</reference>
<dbReference type="GO" id="GO:0016020">
    <property type="term" value="C:membrane"/>
    <property type="evidence" value="ECO:0007669"/>
    <property type="project" value="UniProtKB-SubCell"/>
</dbReference>
<dbReference type="Gene3D" id="1.20.120.1630">
    <property type="match status" value="1"/>
</dbReference>
<dbReference type="GO" id="GO:0016132">
    <property type="term" value="P:brassinosteroid biosynthetic process"/>
    <property type="evidence" value="ECO:0007669"/>
    <property type="project" value="TreeGrafter"/>
</dbReference>
<evidence type="ECO:0000256" key="2">
    <source>
        <dbReference type="ARBA" id="ARBA00022692"/>
    </source>
</evidence>
<comment type="subcellular location">
    <subcellularLocation>
        <location evidence="1">Membrane</location>
        <topology evidence="1">Multi-pass membrane protein</topology>
    </subcellularLocation>
</comment>
<dbReference type="EMBL" id="SNYF01000005">
    <property type="protein sequence ID" value="TDQ18890.1"/>
    <property type="molecule type" value="Genomic_DNA"/>
</dbReference>
<dbReference type="GO" id="GO:0003865">
    <property type="term" value="F:3-oxo-5-alpha-steroid 4-dehydrogenase activity"/>
    <property type="evidence" value="ECO:0007669"/>
    <property type="project" value="InterPro"/>
</dbReference>
<feature type="domain" description="3-oxo-5-alpha-steroid 4-dehydrogenase C-terminal" evidence="7">
    <location>
        <begin position="101"/>
        <end position="251"/>
    </location>
</feature>
<dbReference type="InterPro" id="IPR001104">
    <property type="entry name" value="3-oxo-5_a-steroid_4-DH_C"/>
</dbReference>
<keyword evidence="2 6" id="KW-0812">Transmembrane</keyword>
<evidence type="ECO:0000256" key="5">
    <source>
        <dbReference type="ARBA" id="ARBA00023136"/>
    </source>
</evidence>
<comment type="caution">
    <text evidence="8">The sequence shown here is derived from an EMBL/GenBank/DDBJ whole genome shotgun (WGS) entry which is preliminary data.</text>
</comment>
<dbReference type="InterPro" id="IPR016636">
    <property type="entry name" value="3-oxo-5-alpha-steroid_4-DH"/>
</dbReference>
<feature type="transmembrane region" description="Helical" evidence="6">
    <location>
        <begin position="45"/>
        <end position="66"/>
    </location>
</feature>
<evidence type="ECO:0000313" key="8">
    <source>
        <dbReference type="EMBL" id="TDQ18890.1"/>
    </source>
</evidence>
<feature type="transmembrane region" description="Helical" evidence="6">
    <location>
        <begin position="106"/>
        <end position="129"/>
    </location>
</feature>
<dbReference type="RefSeq" id="WP_133552709.1">
    <property type="nucleotide sequence ID" value="NZ_SNYF01000005.1"/>
</dbReference>
<feature type="transmembrane region" description="Helical" evidence="6">
    <location>
        <begin position="72"/>
        <end position="94"/>
    </location>
</feature>
<evidence type="ECO:0000259" key="7">
    <source>
        <dbReference type="Pfam" id="PF02544"/>
    </source>
</evidence>
<dbReference type="PROSITE" id="PS50244">
    <property type="entry name" value="S5A_REDUCTASE"/>
    <property type="match status" value="1"/>
</dbReference>
<keyword evidence="3 6" id="KW-1133">Transmembrane helix</keyword>
<feature type="transmembrane region" description="Helical" evidence="6">
    <location>
        <begin position="141"/>
        <end position="158"/>
    </location>
</feature>
<dbReference type="AlphaFoldDB" id="A0A4R6T7A7"/>
<evidence type="ECO:0000256" key="6">
    <source>
        <dbReference type="SAM" id="Phobius"/>
    </source>
</evidence>
<keyword evidence="9" id="KW-1185">Reference proteome</keyword>
<sequence>MPKWYYTLIAIWILIALVTFVILFKRVAPFGRHTQKGFGKLIPNRLGWIVMESPSIWLMALLVILGPGEKTSTVWIIFGLFEFHYIHRTLIFPFRTRTAGKKMPMAIVFSAFGFQLVNVSLIGYVLGWHGEMFPDSWLTDGRFLLGLALFFVGMILNIRSDNTLISLRKPGETGYKIPKGGLFEWVTCPNFTGELLEWAGFALLSWNLASLSFFIWSAANLLPRAWAHHRWYLEKFPEYPKERKIVIPFLW</sequence>
<evidence type="ECO:0000256" key="3">
    <source>
        <dbReference type="ARBA" id="ARBA00022989"/>
    </source>
</evidence>
<gene>
    <name evidence="8" type="ORF">DFQ04_0701</name>
</gene>
<proteinExistence type="predicted"/>
<evidence type="ECO:0000256" key="1">
    <source>
        <dbReference type="ARBA" id="ARBA00004141"/>
    </source>
</evidence>
<dbReference type="FunFam" id="1.20.120.1630:FF:000002">
    <property type="entry name" value="Steroid 5 alpha-reductase 1"/>
    <property type="match status" value="1"/>
</dbReference>
<protein>
    <submittedName>
        <fullName evidence="8">Steroid 5-alpha-reductase/3-oxo-5-alpha-steroid 4-dehydrogenase 1</fullName>
    </submittedName>
</protein>
<dbReference type="PIRSF" id="PIRSF015596">
    <property type="entry name" value="5_alpha-SR2"/>
    <property type="match status" value="1"/>
</dbReference>
<dbReference type="InterPro" id="IPR039357">
    <property type="entry name" value="SRD5A/TECR"/>
</dbReference>
<feature type="transmembrane region" description="Helical" evidence="6">
    <location>
        <begin position="6"/>
        <end position="24"/>
    </location>
</feature>
<keyword evidence="5 6" id="KW-0472">Membrane</keyword>
<organism evidence="8 9">
    <name type="scientific">Algoriphagus boseongensis</name>
    <dbReference type="NCBI Taxonomy" id="1442587"/>
    <lineage>
        <taxon>Bacteria</taxon>
        <taxon>Pseudomonadati</taxon>
        <taxon>Bacteroidota</taxon>
        <taxon>Cytophagia</taxon>
        <taxon>Cytophagales</taxon>
        <taxon>Cyclobacteriaceae</taxon>
        <taxon>Algoriphagus</taxon>
    </lineage>
</organism>
<dbReference type="Pfam" id="PF02544">
    <property type="entry name" value="Steroid_dh"/>
    <property type="match status" value="1"/>
</dbReference>
<accession>A0A4R6T7A7</accession>